<dbReference type="InterPro" id="IPR058624">
    <property type="entry name" value="MdtA-like_HH"/>
</dbReference>
<comment type="caution">
    <text evidence="5">The sequence shown here is derived from an EMBL/GenBank/DDBJ whole genome shotgun (WGS) entry which is preliminary data.</text>
</comment>
<evidence type="ECO:0000259" key="2">
    <source>
        <dbReference type="Pfam" id="PF25876"/>
    </source>
</evidence>
<protein>
    <submittedName>
        <fullName evidence="5">Efflux transporter periplasmic adaptor subunit</fullName>
    </submittedName>
</protein>
<evidence type="ECO:0000313" key="6">
    <source>
        <dbReference type="Proteomes" id="UP000232145"/>
    </source>
</evidence>
<dbReference type="InterPro" id="IPR058626">
    <property type="entry name" value="MdtA-like_b-barrel"/>
</dbReference>
<evidence type="ECO:0000259" key="4">
    <source>
        <dbReference type="Pfam" id="PF25944"/>
    </source>
</evidence>
<proteinExistence type="inferred from homology"/>
<dbReference type="GO" id="GO:0046677">
    <property type="term" value="P:response to antibiotic"/>
    <property type="evidence" value="ECO:0007669"/>
    <property type="project" value="TreeGrafter"/>
</dbReference>
<dbReference type="Pfam" id="PF25944">
    <property type="entry name" value="Beta-barrel_RND"/>
    <property type="match status" value="1"/>
</dbReference>
<dbReference type="SUPFAM" id="SSF111369">
    <property type="entry name" value="HlyD-like secretion proteins"/>
    <property type="match status" value="1"/>
</dbReference>
<dbReference type="GO" id="GO:0022857">
    <property type="term" value="F:transmembrane transporter activity"/>
    <property type="evidence" value="ECO:0007669"/>
    <property type="project" value="InterPro"/>
</dbReference>
<dbReference type="Gene3D" id="2.40.420.20">
    <property type="match status" value="1"/>
</dbReference>
<evidence type="ECO:0000313" key="5">
    <source>
        <dbReference type="EMBL" id="PJZ84671.1"/>
    </source>
</evidence>
<dbReference type="Pfam" id="PF25876">
    <property type="entry name" value="HH_MFP_RND"/>
    <property type="match status" value="1"/>
</dbReference>
<sequence length="372" mass="42522">MEFSLEYKNSHIRKFSIFIISIFLLNFILVNCHSGNHEEKNSLTAAYPWKQDVTIEKNYVAQVKAIQRIEVRAFEKGYLTNIYMDEGKVVKKGQKLFQVMPMLVNAQYEKAKAEYESTSIEYENTEKLFKENVVSQTELSLIKARLKKNKATMDLAQIHLNLATVTAPFTGITDRFQVRLGSLVEEGTLLTTISDISKLWVYFNVSEKDYLNFTNERKSGDKPLKVKFLMANNQLFKYEGVADTIEGEFDSETGTIPFRATFPNPERLLRHGETGNVVVHEKLNDALIIPQKATFEVLDKHYVYIVNLKGKIKATEIKIANEIPHLFVVESGITENGIILLEGLGKVHDDDVIKYKVESRENILKSFDLAAH</sequence>
<keyword evidence="6" id="KW-1185">Reference proteome</keyword>
<comment type="similarity">
    <text evidence="1">Belongs to the membrane fusion protein (MFP) (TC 8.A.1) family.</text>
</comment>
<dbReference type="AlphaFoldDB" id="A0A2N0AKC5"/>
<dbReference type="PANTHER" id="PTHR30158">
    <property type="entry name" value="ACRA/E-RELATED COMPONENT OF DRUG EFFLUX TRANSPORTER"/>
    <property type="match status" value="1"/>
</dbReference>
<reference evidence="5 6" key="1">
    <citation type="submission" date="2017-07" db="EMBL/GenBank/DDBJ databases">
        <title>Leptospira spp. isolated from tropical soils.</title>
        <authorList>
            <person name="Thibeaux R."/>
            <person name="Iraola G."/>
            <person name="Ferres I."/>
            <person name="Bierque E."/>
            <person name="Girault D."/>
            <person name="Soupe-Gilbert M.-E."/>
            <person name="Picardeau M."/>
            <person name="Goarant C."/>
        </authorList>
    </citation>
    <scope>NUCLEOTIDE SEQUENCE [LARGE SCALE GENOMIC DNA]</scope>
    <source>
        <strain evidence="5 6">FH2-B-A1</strain>
    </source>
</reference>
<dbReference type="Pfam" id="PF25917">
    <property type="entry name" value="BSH_RND"/>
    <property type="match status" value="1"/>
</dbReference>
<name>A0A2N0AKC5_9LEPT</name>
<dbReference type="Gene3D" id="2.40.50.100">
    <property type="match status" value="1"/>
</dbReference>
<dbReference type="GO" id="GO:0005886">
    <property type="term" value="C:plasma membrane"/>
    <property type="evidence" value="ECO:0007669"/>
    <property type="project" value="TreeGrafter"/>
</dbReference>
<dbReference type="PANTHER" id="PTHR30158:SF23">
    <property type="entry name" value="MULTIDRUG RESISTANCE PROTEIN MEXA"/>
    <property type="match status" value="1"/>
</dbReference>
<evidence type="ECO:0000259" key="3">
    <source>
        <dbReference type="Pfam" id="PF25917"/>
    </source>
</evidence>
<dbReference type="EMBL" id="NPDX01000002">
    <property type="protein sequence ID" value="PJZ84671.1"/>
    <property type="molecule type" value="Genomic_DNA"/>
</dbReference>
<dbReference type="InterPro" id="IPR058625">
    <property type="entry name" value="MdtA-like_BSH"/>
</dbReference>
<accession>A0A2N0AKC5</accession>
<feature type="domain" description="Multidrug resistance protein MdtA-like beta-barrel" evidence="4">
    <location>
        <begin position="200"/>
        <end position="281"/>
    </location>
</feature>
<dbReference type="OrthoDB" id="9816569at2"/>
<dbReference type="GO" id="GO:0030313">
    <property type="term" value="C:cell envelope"/>
    <property type="evidence" value="ECO:0007669"/>
    <property type="project" value="UniProtKB-SubCell"/>
</dbReference>
<feature type="domain" description="Multidrug resistance protein MdtA-like barrel-sandwich hybrid" evidence="3">
    <location>
        <begin position="69"/>
        <end position="189"/>
    </location>
</feature>
<evidence type="ECO:0000256" key="1">
    <source>
        <dbReference type="ARBA" id="ARBA00009477"/>
    </source>
</evidence>
<dbReference type="Proteomes" id="UP000232145">
    <property type="component" value="Unassembled WGS sequence"/>
</dbReference>
<dbReference type="NCBIfam" id="TIGR01730">
    <property type="entry name" value="RND_mfp"/>
    <property type="match status" value="1"/>
</dbReference>
<organism evidence="5 6">
    <name type="scientific">Leptospira harrisiae</name>
    <dbReference type="NCBI Taxonomy" id="2023189"/>
    <lineage>
        <taxon>Bacteria</taxon>
        <taxon>Pseudomonadati</taxon>
        <taxon>Spirochaetota</taxon>
        <taxon>Spirochaetia</taxon>
        <taxon>Leptospirales</taxon>
        <taxon>Leptospiraceae</taxon>
        <taxon>Leptospira</taxon>
    </lineage>
</organism>
<dbReference type="RefSeq" id="WP_100744719.1">
    <property type="nucleotide sequence ID" value="NZ_NPDW01000002.1"/>
</dbReference>
<dbReference type="InterPro" id="IPR006143">
    <property type="entry name" value="RND_pump_MFP"/>
</dbReference>
<dbReference type="Gene3D" id="1.10.287.470">
    <property type="entry name" value="Helix hairpin bin"/>
    <property type="match status" value="1"/>
</dbReference>
<feature type="domain" description="Multidrug resistance protein MdtA-like alpha-helical hairpin" evidence="2">
    <location>
        <begin position="104"/>
        <end position="161"/>
    </location>
</feature>
<gene>
    <name evidence="5" type="ORF">CH364_09840</name>
</gene>
<dbReference type="Gene3D" id="2.40.30.170">
    <property type="match status" value="1"/>
</dbReference>